<dbReference type="Pfam" id="PF05003">
    <property type="entry name" value="DUF668"/>
    <property type="match status" value="1"/>
</dbReference>
<dbReference type="PANTHER" id="PTHR31730">
    <property type="entry name" value="OS01G0873900 PROTEIN"/>
    <property type="match status" value="1"/>
</dbReference>
<feature type="domain" description="DUF3475" evidence="2">
    <location>
        <begin position="86"/>
        <end position="142"/>
    </location>
</feature>
<dbReference type="STRING" id="3821.A0A151RDY1"/>
<dbReference type="Pfam" id="PF11961">
    <property type="entry name" value="DUF3475"/>
    <property type="match status" value="1"/>
</dbReference>
<dbReference type="InterPro" id="IPR007700">
    <property type="entry name" value="DUF668"/>
</dbReference>
<sequence>MAPYPDSIGVLSYSTTFTAKRQQKYLLSSSVSFQVSEVSLCFGRAGTNRFEKKVYILETLGSSMTNLNTSGGFVSGAAIKGNQISILAFEVANTIVKGFNLQQSLSSESIRHLKEEVLLSEAVQELVSEDMDELLRIVAADKRQELKVFSDEVVRFGNRSKNPQWHNLDRYFEKISRELNAPRLSRDEAESIMQQLMTLVQFSVEMYHELNALDTFEQDFQRKSEEDQRGDNLALLRVEIKSQRKYIRHLKKKSLWYRSLDEVLNSFYPHIAHTNNLQPRIFGCVSFVHVHSNGVSRDVTFNERISYFSQPHLQGENLREEDEPFILPNLSFGPEIGKNTVGPEIQKNTTIIYCHKPLAGNLSNCQRLGPAGLALHYANIVLQIDTLVAGTTIANTKDALYQSLPPKIKLALRSKLPSLRVVEELTVPVIKYWMEKLLHILVPMATNTSKAHHRFGWVGEWANTGYEVNRKSDIMRIETFQHADKEKVEYYILELLLWLHRLAIRSKADSDAG</sequence>
<name>A0A151RDY1_CAJCA</name>
<evidence type="ECO:0000313" key="3">
    <source>
        <dbReference type="EMBL" id="KYP40756.1"/>
    </source>
</evidence>
<evidence type="ECO:0000259" key="1">
    <source>
        <dbReference type="Pfam" id="PF05003"/>
    </source>
</evidence>
<keyword evidence="4" id="KW-1185">Reference proteome</keyword>
<dbReference type="AlphaFoldDB" id="A0A151RDY1"/>
<protein>
    <recommendedName>
        <fullName evidence="5">DUF668 domain-containing protein</fullName>
    </recommendedName>
</protein>
<dbReference type="OMA" id="VEMYHEL"/>
<organism evidence="3 4">
    <name type="scientific">Cajanus cajan</name>
    <name type="common">Pigeon pea</name>
    <name type="synonym">Cajanus indicus</name>
    <dbReference type="NCBI Taxonomy" id="3821"/>
    <lineage>
        <taxon>Eukaryota</taxon>
        <taxon>Viridiplantae</taxon>
        <taxon>Streptophyta</taxon>
        <taxon>Embryophyta</taxon>
        <taxon>Tracheophyta</taxon>
        <taxon>Spermatophyta</taxon>
        <taxon>Magnoliopsida</taxon>
        <taxon>eudicotyledons</taxon>
        <taxon>Gunneridae</taxon>
        <taxon>Pentapetalae</taxon>
        <taxon>rosids</taxon>
        <taxon>fabids</taxon>
        <taxon>Fabales</taxon>
        <taxon>Fabaceae</taxon>
        <taxon>Papilionoideae</taxon>
        <taxon>50 kb inversion clade</taxon>
        <taxon>NPAAA clade</taxon>
        <taxon>indigoferoid/millettioid clade</taxon>
        <taxon>Phaseoleae</taxon>
        <taxon>Cajanus</taxon>
    </lineage>
</organism>
<dbReference type="PANTHER" id="PTHR31730:SF26">
    <property type="entry name" value="DUF668 FAMILY PROTEIN"/>
    <property type="match status" value="1"/>
</dbReference>
<accession>A0A151RDY1</accession>
<gene>
    <name evidence="3" type="ORF">KK1_037887</name>
</gene>
<dbReference type="GO" id="GO:0045927">
    <property type="term" value="P:positive regulation of growth"/>
    <property type="evidence" value="ECO:0007669"/>
    <property type="project" value="InterPro"/>
</dbReference>
<evidence type="ECO:0008006" key="5">
    <source>
        <dbReference type="Google" id="ProtNLM"/>
    </source>
</evidence>
<feature type="domain" description="DUF668" evidence="1">
    <location>
        <begin position="367"/>
        <end position="450"/>
    </location>
</feature>
<evidence type="ECO:0000259" key="2">
    <source>
        <dbReference type="Pfam" id="PF11961"/>
    </source>
</evidence>
<dbReference type="Proteomes" id="UP000075243">
    <property type="component" value="Unassembled WGS sequence"/>
</dbReference>
<proteinExistence type="predicted"/>
<evidence type="ECO:0000313" key="4">
    <source>
        <dbReference type="Proteomes" id="UP000075243"/>
    </source>
</evidence>
<dbReference type="Gramene" id="C.cajan_35409.t">
    <property type="protein sequence ID" value="C.cajan_35409.t"/>
    <property type="gene ID" value="C.cajan_35409"/>
</dbReference>
<dbReference type="InterPro" id="IPR045021">
    <property type="entry name" value="PSI1/2/3"/>
</dbReference>
<dbReference type="EMBL" id="KQ483816">
    <property type="protein sequence ID" value="KYP40756.1"/>
    <property type="molecule type" value="Genomic_DNA"/>
</dbReference>
<reference evidence="3" key="1">
    <citation type="journal article" date="2012" name="Nat. Biotechnol.">
        <title>Draft genome sequence of pigeonpea (Cajanus cajan), an orphan legume crop of resource-poor farmers.</title>
        <authorList>
            <person name="Varshney R.K."/>
            <person name="Chen W."/>
            <person name="Li Y."/>
            <person name="Bharti A.K."/>
            <person name="Saxena R.K."/>
            <person name="Schlueter J.A."/>
            <person name="Donoghue M.T."/>
            <person name="Azam S."/>
            <person name="Fan G."/>
            <person name="Whaley A.M."/>
            <person name="Farmer A.D."/>
            <person name="Sheridan J."/>
            <person name="Iwata A."/>
            <person name="Tuteja R."/>
            <person name="Penmetsa R.V."/>
            <person name="Wu W."/>
            <person name="Upadhyaya H.D."/>
            <person name="Yang S.P."/>
            <person name="Shah T."/>
            <person name="Saxena K.B."/>
            <person name="Michael T."/>
            <person name="McCombie W.R."/>
            <person name="Yang B."/>
            <person name="Zhang G."/>
            <person name="Yang H."/>
            <person name="Wang J."/>
            <person name="Spillane C."/>
            <person name="Cook D.R."/>
            <person name="May G.D."/>
            <person name="Xu X."/>
            <person name="Jackson S.A."/>
        </authorList>
    </citation>
    <scope>NUCLEOTIDE SEQUENCE [LARGE SCALE GENOMIC DNA]</scope>
</reference>
<dbReference type="InterPro" id="IPR021864">
    <property type="entry name" value="DUF3475"/>
</dbReference>